<protein>
    <submittedName>
        <fullName evidence="2">Nuclear transport factor 2 family protein</fullName>
    </submittedName>
</protein>
<gene>
    <name evidence="2" type="ORF">POL58_18520</name>
</gene>
<keyword evidence="3" id="KW-1185">Reference proteome</keyword>
<feature type="domain" description="SnoaL-like" evidence="1">
    <location>
        <begin position="144"/>
        <end position="249"/>
    </location>
</feature>
<comment type="caution">
    <text evidence="2">The sequence shown here is derived from an EMBL/GenBank/DDBJ whole genome shotgun (WGS) entry which is preliminary data.</text>
</comment>
<dbReference type="SUPFAM" id="SSF160419">
    <property type="entry name" value="YdfO-like"/>
    <property type="match status" value="1"/>
</dbReference>
<evidence type="ECO:0000259" key="1">
    <source>
        <dbReference type="Pfam" id="PF12680"/>
    </source>
</evidence>
<dbReference type="EMBL" id="JAQNDN010000010">
    <property type="protein sequence ID" value="MDC0669754.1"/>
    <property type="molecule type" value="Genomic_DNA"/>
</dbReference>
<evidence type="ECO:0000313" key="3">
    <source>
        <dbReference type="Proteomes" id="UP001217838"/>
    </source>
</evidence>
<reference evidence="2 3" key="1">
    <citation type="submission" date="2022-11" db="EMBL/GenBank/DDBJ databases">
        <title>Minimal conservation of predation-associated metabolite biosynthetic gene clusters underscores biosynthetic potential of Myxococcota including descriptions for ten novel species: Archangium lansinium sp. nov., Myxococcus landrumus sp. nov., Nannocystis bai.</title>
        <authorList>
            <person name="Ahearne A."/>
            <person name="Stevens C."/>
            <person name="Dowd S."/>
        </authorList>
    </citation>
    <scope>NUCLEOTIDE SEQUENCE [LARGE SCALE GENOMIC DNA]</scope>
    <source>
        <strain evidence="2 3">NCELM</strain>
    </source>
</reference>
<dbReference type="InterPro" id="IPR037401">
    <property type="entry name" value="SnoaL-like"/>
</dbReference>
<dbReference type="InterPro" id="IPR032710">
    <property type="entry name" value="NTF2-like_dom_sf"/>
</dbReference>
<dbReference type="SUPFAM" id="SSF54427">
    <property type="entry name" value="NTF2-like"/>
    <property type="match status" value="1"/>
</dbReference>
<proteinExistence type="predicted"/>
<dbReference type="Pfam" id="PF12680">
    <property type="entry name" value="SnoaL_2"/>
    <property type="match status" value="1"/>
</dbReference>
<evidence type="ECO:0000313" key="2">
    <source>
        <dbReference type="EMBL" id="MDC0669754.1"/>
    </source>
</evidence>
<dbReference type="InterPro" id="IPR036696">
    <property type="entry name" value="YdfO-like_sf"/>
</dbReference>
<sequence length="263" mass="29119">MSDEQVIQTIEDCARQSHAGTMNFPTVIERLTAVGVESYHVDYRGGLATYYRASGQAHAVAMQFTEPPIAGAFAVEGVREAIRGAQEGVVHYPEFVRRTRAAGCVGYDVWIAGRHVVYHGRRGERHVEWFPGAAAPSREPVEVVKQVYAAFGRRDLAAAVALFAPEVQIDQSPEVPWGGHYEGHEGAHEFFARLTRRLDSTLVFERFIDAGEHVVAIARTQGAERAHGRRYDVPVAHVWQVRDGKVARVLFCIDNPTMLAALS</sequence>
<accession>A0ABT5B6K5</accession>
<dbReference type="Gene3D" id="3.10.450.50">
    <property type="match status" value="1"/>
</dbReference>
<organism evidence="2 3">
    <name type="scientific">Nannocystis radixulma</name>
    <dbReference type="NCBI Taxonomy" id="2995305"/>
    <lineage>
        <taxon>Bacteria</taxon>
        <taxon>Pseudomonadati</taxon>
        <taxon>Myxococcota</taxon>
        <taxon>Polyangia</taxon>
        <taxon>Nannocystales</taxon>
        <taxon>Nannocystaceae</taxon>
        <taxon>Nannocystis</taxon>
    </lineage>
</organism>
<dbReference type="PANTHER" id="PTHR41252">
    <property type="entry name" value="BLR2505 PROTEIN"/>
    <property type="match status" value="1"/>
</dbReference>
<dbReference type="Gene3D" id="3.30.1810.10">
    <property type="entry name" value="YdfO-like"/>
    <property type="match status" value="1"/>
</dbReference>
<dbReference type="Proteomes" id="UP001217838">
    <property type="component" value="Unassembled WGS sequence"/>
</dbReference>
<dbReference type="PANTHER" id="PTHR41252:SF1">
    <property type="entry name" value="BLR2505 PROTEIN"/>
    <property type="match status" value="1"/>
</dbReference>
<dbReference type="RefSeq" id="WP_271999556.1">
    <property type="nucleotide sequence ID" value="NZ_JAQNDN010000010.1"/>
</dbReference>
<name>A0ABT5B6K5_9BACT</name>